<name>A0ABD1YER9_9MARC</name>
<feature type="compositionally biased region" description="Low complexity" evidence="2">
    <location>
        <begin position="565"/>
        <end position="575"/>
    </location>
</feature>
<gene>
    <name evidence="3" type="ORF">R1flu_013962</name>
</gene>
<feature type="compositionally biased region" description="Polar residues" evidence="2">
    <location>
        <begin position="457"/>
        <end position="467"/>
    </location>
</feature>
<dbReference type="AlphaFoldDB" id="A0ABD1YER9"/>
<feature type="region of interest" description="Disordered" evidence="2">
    <location>
        <begin position="534"/>
        <end position="575"/>
    </location>
</feature>
<feature type="compositionally biased region" description="Low complexity" evidence="2">
    <location>
        <begin position="499"/>
        <end position="512"/>
    </location>
</feature>
<reference evidence="3 4" key="1">
    <citation type="submission" date="2024-09" db="EMBL/GenBank/DDBJ databases">
        <title>Chromosome-scale assembly of Riccia fluitans.</title>
        <authorList>
            <person name="Paukszto L."/>
            <person name="Sawicki J."/>
            <person name="Karawczyk K."/>
            <person name="Piernik-Szablinska J."/>
            <person name="Szczecinska M."/>
            <person name="Mazdziarz M."/>
        </authorList>
    </citation>
    <scope>NUCLEOTIDE SEQUENCE [LARGE SCALE GENOMIC DNA]</scope>
    <source>
        <strain evidence="3">Rf_01</strain>
        <tissue evidence="3">Aerial parts of the thallus</tissue>
    </source>
</reference>
<feature type="coiled-coil region" evidence="1">
    <location>
        <begin position="249"/>
        <end position="283"/>
    </location>
</feature>
<protein>
    <submittedName>
        <fullName evidence="3">Uncharacterized protein</fullName>
    </submittedName>
</protein>
<organism evidence="3 4">
    <name type="scientific">Riccia fluitans</name>
    <dbReference type="NCBI Taxonomy" id="41844"/>
    <lineage>
        <taxon>Eukaryota</taxon>
        <taxon>Viridiplantae</taxon>
        <taxon>Streptophyta</taxon>
        <taxon>Embryophyta</taxon>
        <taxon>Marchantiophyta</taxon>
        <taxon>Marchantiopsida</taxon>
        <taxon>Marchantiidae</taxon>
        <taxon>Marchantiales</taxon>
        <taxon>Ricciaceae</taxon>
        <taxon>Riccia</taxon>
    </lineage>
</organism>
<keyword evidence="1" id="KW-0175">Coiled coil</keyword>
<evidence type="ECO:0000313" key="4">
    <source>
        <dbReference type="Proteomes" id="UP001605036"/>
    </source>
</evidence>
<dbReference type="EMBL" id="JBHFFA010000004">
    <property type="protein sequence ID" value="KAL2629276.1"/>
    <property type="molecule type" value="Genomic_DNA"/>
</dbReference>
<keyword evidence="4" id="KW-1185">Reference proteome</keyword>
<evidence type="ECO:0000256" key="2">
    <source>
        <dbReference type="SAM" id="MobiDB-lite"/>
    </source>
</evidence>
<feature type="compositionally biased region" description="Polar residues" evidence="2">
    <location>
        <begin position="542"/>
        <end position="563"/>
    </location>
</feature>
<feature type="region of interest" description="Disordered" evidence="2">
    <location>
        <begin position="307"/>
        <end position="341"/>
    </location>
</feature>
<proteinExistence type="predicted"/>
<dbReference type="PANTHER" id="PTHR36408:SF1">
    <property type="entry name" value="TRANSMEMBRANE PROTEIN"/>
    <property type="match status" value="1"/>
</dbReference>
<evidence type="ECO:0000313" key="3">
    <source>
        <dbReference type="EMBL" id="KAL2629276.1"/>
    </source>
</evidence>
<feature type="region of interest" description="Disordered" evidence="2">
    <location>
        <begin position="444"/>
        <end position="513"/>
    </location>
</feature>
<comment type="caution">
    <text evidence="3">The sequence shown here is derived from an EMBL/GenBank/DDBJ whole genome shotgun (WGS) entry which is preliminary data.</text>
</comment>
<dbReference type="PANTHER" id="PTHR36408">
    <property type="entry name" value="TRANSMEMBRANE PROTEIN"/>
    <property type="match status" value="1"/>
</dbReference>
<evidence type="ECO:0000256" key="1">
    <source>
        <dbReference type="SAM" id="Coils"/>
    </source>
</evidence>
<dbReference type="Proteomes" id="UP001605036">
    <property type="component" value="Unassembled WGS sequence"/>
</dbReference>
<sequence length="687" mass="75003">MASSIAVTALWRCPATSAPAVLPQQHLCWSPLPICFQHPGRSKEPLIFVGFFHPRRLGCTKIRVFHTVNCQQRQEEQGLVGTKSESGILHSRKENGGDGTKFLAATEGVCILVAGASYAASAIQKSKQTASVAAAPAVPNVLYKLQDLSAWQVPALCGALVINAVLRTMQMRSSSNKTERKWEENSIKDFTVDQRIGKLEDDMQSLESIAQMLSRHLEKLGVRFRLTRRTLQDPIQETATLALKTSELVSALASREDTLEAELHETRKELRKTQHLLVSLQESQEKQLELLVTAMTKTLKSQRVLGERLSKHSEQGPAGMSNRATKTGVSAPVPKSKISGPLESAKSNLARTFGGLKESYMKKVETSSKTKEKNAQVVDAEKTDRKNEPLVEKHNGNVKVIPSTDRSEKKITTIKSDTKEDFWANTTTTSAAELSVEHEVVDYLTSPDRNPGAVSRYSENPQGNNGRLDSFFSARKNINPYEPPTSFSSQEFHNTGLNSSHSESGDSASGSGKHWESTMGFGFSFDSGFAKDKRPSYDVSPDNASGATSQSDFNSWSSMSGGDTPSVSASGSPPHSSWSGISAWDMNNSSESARHSSCFGASSMDFSSGSGSSRMGEGMINFVQAGFVDTEFMRDFKDGHSVHNLDSPIVEKQGDWFCVLLLNSTPRVSKMYYVRNGCEICIAPSAS</sequence>
<accession>A0ABD1YER9</accession>
<feature type="compositionally biased region" description="Polar residues" evidence="2">
    <location>
        <begin position="485"/>
        <end position="498"/>
    </location>
</feature>